<dbReference type="Gene3D" id="3.20.20.140">
    <property type="entry name" value="Metal-dependent hydrolases"/>
    <property type="match status" value="1"/>
</dbReference>
<keyword evidence="7" id="KW-0408">Iron</keyword>
<dbReference type="NCBIfam" id="TIGR01224">
    <property type="entry name" value="hutI"/>
    <property type="match status" value="1"/>
</dbReference>
<sequence length="419" mass="45648">MEDPRASADLIIKNAGQLLTCSRDAGDLIGLIPDGWVAVGKDKIVAIGGEKDVRPYMTERTTVLDAAGKVVMPGFVDCHTHVVFGGTRAEEYCARLETDDLEELRRRGVPMGIMVTLSATRGLPEDILFEQSAERVRRMVISGTTTLESKSGYSLNIEGEMRQLRINKALAEAFPIDISSTFLGAHGWAPEMTKESYMDMLIKDMIPEVGKSGLAEACDIWCDAGHYEAEECRKILEAGREHGMEPKIHAGAYSYIGGEDLAAEMKMYSADHLNYTPVSALEKLAKSGVAGVVLPGIDFAVNHPLFFDPRPMYEAGLELGMATNCCPGCWCTSMPFIIALACRQHRMSPARALRAATYGGARALRREKEVGSLEVAKQADILILGIPTYEDIAYRLGDNPVETVIKSGKISVRNNAIVA</sequence>
<proteinExistence type="predicted"/>
<organism evidence="10 11">
    <name type="scientific">Synergistes jonesii</name>
    <dbReference type="NCBI Taxonomy" id="2754"/>
    <lineage>
        <taxon>Bacteria</taxon>
        <taxon>Thermotogati</taxon>
        <taxon>Synergistota</taxon>
        <taxon>Synergistia</taxon>
        <taxon>Synergistales</taxon>
        <taxon>Synergistaceae</taxon>
        <taxon>Synergistes</taxon>
    </lineage>
</organism>
<dbReference type="eggNOG" id="COG1228">
    <property type="taxonomic scope" value="Bacteria"/>
</dbReference>
<keyword evidence="3" id="KW-0479">Metal-binding</keyword>
<evidence type="ECO:0000259" key="9">
    <source>
        <dbReference type="Pfam" id="PF01979"/>
    </source>
</evidence>
<evidence type="ECO:0000256" key="7">
    <source>
        <dbReference type="ARBA" id="ARBA00023004"/>
    </source>
</evidence>
<evidence type="ECO:0000256" key="8">
    <source>
        <dbReference type="NCBIfam" id="TIGR01224"/>
    </source>
</evidence>
<dbReference type="InterPro" id="IPR006680">
    <property type="entry name" value="Amidohydro-rel"/>
</dbReference>
<dbReference type="PATRIC" id="fig|2754.20.peg.1776"/>
<keyword evidence="6" id="KW-0862">Zinc</keyword>
<dbReference type="AlphaFoldDB" id="A0A073J5J1"/>
<evidence type="ECO:0000313" key="11">
    <source>
        <dbReference type="Proteomes" id="UP000027665"/>
    </source>
</evidence>
<evidence type="ECO:0000256" key="5">
    <source>
        <dbReference type="ARBA" id="ARBA00022808"/>
    </source>
</evidence>
<evidence type="ECO:0000256" key="3">
    <source>
        <dbReference type="ARBA" id="ARBA00022723"/>
    </source>
</evidence>
<dbReference type="EMBL" id="JMKI01000008">
    <property type="protein sequence ID" value="KEJ92982.1"/>
    <property type="molecule type" value="Genomic_DNA"/>
</dbReference>
<evidence type="ECO:0000256" key="1">
    <source>
        <dbReference type="ARBA" id="ARBA00005023"/>
    </source>
</evidence>
<dbReference type="PANTHER" id="PTHR42752">
    <property type="entry name" value="IMIDAZOLONEPROPIONASE"/>
    <property type="match status" value="1"/>
</dbReference>
<accession>A0A073J5J1</accession>
<evidence type="ECO:0000313" key="10">
    <source>
        <dbReference type="EMBL" id="KEJ92982.1"/>
    </source>
</evidence>
<dbReference type="Gene3D" id="2.30.40.10">
    <property type="entry name" value="Urease, subunit C, domain 1"/>
    <property type="match status" value="1"/>
</dbReference>
<dbReference type="InterPro" id="IPR011059">
    <property type="entry name" value="Metal-dep_hydrolase_composite"/>
</dbReference>
<keyword evidence="5" id="KW-0369">Histidine metabolism</keyword>
<protein>
    <recommendedName>
        <fullName evidence="2 8">Imidazolonepropionase</fullName>
        <ecNumber evidence="2 8">3.5.2.7</ecNumber>
    </recommendedName>
</protein>
<dbReference type="RefSeq" id="WP_037974643.1">
    <property type="nucleotide sequence ID" value="NZ_JMKI01000008.1"/>
</dbReference>
<dbReference type="EC" id="3.5.2.7" evidence="2 8"/>
<dbReference type="InterPro" id="IPR005920">
    <property type="entry name" value="HutI"/>
</dbReference>
<evidence type="ECO:0000256" key="4">
    <source>
        <dbReference type="ARBA" id="ARBA00022801"/>
    </source>
</evidence>
<dbReference type="SUPFAM" id="SSF51556">
    <property type="entry name" value="Metallo-dependent hydrolases"/>
    <property type="match status" value="1"/>
</dbReference>
<dbReference type="PANTHER" id="PTHR42752:SF1">
    <property type="entry name" value="IMIDAZOLONEPROPIONASE-RELATED"/>
    <property type="match status" value="1"/>
</dbReference>
<reference evidence="10 11" key="1">
    <citation type="submission" date="2014-04" db="EMBL/GenBank/DDBJ databases">
        <title>Draft Genome Sequence of Synergistes jonesii.</title>
        <authorList>
            <person name="Coil D.A."/>
            <person name="Eisen J.A."/>
            <person name="Holland-Moritz H.E."/>
        </authorList>
    </citation>
    <scope>NUCLEOTIDE SEQUENCE [LARGE SCALE GENOMIC DNA]</scope>
    <source>
        <strain evidence="10 11">78-1</strain>
    </source>
</reference>
<dbReference type="STRING" id="2754.EH55_13380"/>
<dbReference type="GO" id="GO:0019556">
    <property type="term" value="P:L-histidine catabolic process to glutamate and formamide"/>
    <property type="evidence" value="ECO:0007669"/>
    <property type="project" value="UniProtKB-UniRule"/>
</dbReference>
<dbReference type="GO" id="GO:0046872">
    <property type="term" value="F:metal ion binding"/>
    <property type="evidence" value="ECO:0007669"/>
    <property type="project" value="UniProtKB-KW"/>
</dbReference>
<dbReference type="GeneID" id="90982883"/>
<comment type="caution">
    <text evidence="10">The sequence shown here is derived from an EMBL/GenBank/DDBJ whole genome shotgun (WGS) entry which is preliminary data.</text>
</comment>
<dbReference type="GO" id="GO:0050480">
    <property type="term" value="F:imidazolonepropionase activity"/>
    <property type="evidence" value="ECO:0007669"/>
    <property type="project" value="UniProtKB-UniRule"/>
</dbReference>
<dbReference type="GO" id="GO:0005737">
    <property type="term" value="C:cytoplasm"/>
    <property type="evidence" value="ECO:0007669"/>
    <property type="project" value="UniProtKB-UniRule"/>
</dbReference>
<evidence type="ECO:0000256" key="6">
    <source>
        <dbReference type="ARBA" id="ARBA00022833"/>
    </source>
</evidence>
<dbReference type="SUPFAM" id="SSF51338">
    <property type="entry name" value="Composite domain of metallo-dependent hydrolases"/>
    <property type="match status" value="1"/>
</dbReference>
<feature type="domain" description="Amidohydrolase-related" evidence="9">
    <location>
        <begin position="70"/>
        <end position="410"/>
    </location>
</feature>
<keyword evidence="11" id="KW-1185">Reference proteome</keyword>
<dbReference type="InterPro" id="IPR032466">
    <property type="entry name" value="Metal_Hydrolase"/>
</dbReference>
<keyword evidence="4" id="KW-0378">Hydrolase</keyword>
<gene>
    <name evidence="10" type="ORF">EH55_13380</name>
</gene>
<name>A0A073J5J1_9BACT</name>
<comment type="pathway">
    <text evidence="1">Amino-acid degradation.</text>
</comment>
<dbReference type="Pfam" id="PF01979">
    <property type="entry name" value="Amidohydro_1"/>
    <property type="match status" value="1"/>
</dbReference>
<dbReference type="Proteomes" id="UP000027665">
    <property type="component" value="Unassembled WGS sequence"/>
</dbReference>
<dbReference type="OrthoDB" id="9776455at2"/>
<evidence type="ECO:0000256" key="2">
    <source>
        <dbReference type="ARBA" id="ARBA00012864"/>
    </source>
</evidence>